<feature type="chain" id="PRO_5009527224" description="Exo-alpha-sialidase" evidence="1">
    <location>
        <begin position="21"/>
        <end position="368"/>
    </location>
</feature>
<protein>
    <recommendedName>
        <fullName evidence="4">Exo-alpha-sialidase</fullName>
    </recommendedName>
</protein>
<dbReference type="EMBL" id="MFTS01000004">
    <property type="protein sequence ID" value="OGI68209.1"/>
    <property type="molecule type" value="Genomic_DNA"/>
</dbReference>
<dbReference type="AlphaFoldDB" id="A0A1F6VF53"/>
<evidence type="ECO:0000313" key="2">
    <source>
        <dbReference type="EMBL" id="OGI68209.1"/>
    </source>
</evidence>
<proteinExistence type="predicted"/>
<dbReference type="Proteomes" id="UP000178235">
    <property type="component" value="Unassembled WGS sequence"/>
</dbReference>
<gene>
    <name evidence="2" type="ORF">A2738_01945</name>
</gene>
<feature type="signal peptide" evidence="1">
    <location>
        <begin position="1"/>
        <end position="20"/>
    </location>
</feature>
<evidence type="ECO:0008006" key="4">
    <source>
        <dbReference type="Google" id="ProtNLM"/>
    </source>
</evidence>
<reference evidence="2 3" key="1">
    <citation type="journal article" date="2016" name="Nat. Commun.">
        <title>Thousands of microbial genomes shed light on interconnected biogeochemical processes in an aquifer system.</title>
        <authorList>
            <person name="Anantharaman K."/>
            <person name="Brown C.T."/>
            <person name="Hug L.A."/>
            <person name="Sharon I."/>
            <person name="Castelle C.J."/>
            <person name="Probst A.J."/>
            <person name="Thomas B.C."/>
            <person name="Singh A."/>
            <person name="Wilkins M.J."/>
            <person name="Karaoz U."/>
            <person name="Brodie E.L."/>
            <person name="Williams K.H."/>
            <person name="Hubbard S.S."/>
            <person name="Banfield J.F."/>
        </authorList>
    </citation>
    <scope>NUCLEOTIDE SEQUENCE [LARGE SCALE GENOMIC DNA]</scope>
</reference>
<comment type="caution">
    <text evidence="2">The sequence shown here is derived from an EMBL/GenBank/DDBJ whole genome shotgun (WGS) entry which is preliminary data.</text>
</comment>
<name>A0A1F6VF53_9BACT</name>
<keyword evidence="1" id="KW-0732">Signal</keyword>
<evidence type="ECO:0000313" key="3">
    <source>
        <dbReference type="Proteomes" id="UP000178235"/>
    </source>
</evidence>
<sequence>MKKLILALACLMLCIGRLGAVVTADGIDHTNRPPGNMGIIYDRMLTIVSENGGLDTPAFKVGPRDGGYCSHDPYFGVGRKVKDNIGEIYTVTHVYPQPTGDVTFFKVTPDWATNSGWFKIWDKPITAGMKYATAGFGPAPGPKIFKAKAGLAPIWISGLTVSNQVVKLSVACTNTATYTFKVQQTADLNSGNWTTLSNSFSATQNVCKISIPCGNAGAMFYRLIPTSLVTNQVWVGNKLGIDLRRSWGMGSIWYMDGDDAVCSYEKDGSCNTYCDSGFADLALDPEDNEWKVFAVNSQSFCGPYSTDGGLTWDRSTVFDLSGVMMGKQEVSGEITPTIQYPEDYGYGQRVILSIIDPAWATGVINNGQ</sequence>
<accession>A0A1F6VF53</accession>
<evidence type="ECO:0000256" key="1">
    <source>
        <dbReference type="SAM" id="SignalP"/>
    </source>
</evidence>
<organism evidence="2 3">
    <name type="scientific">Candidatus Nomurabacteria bacterium RIFCSPHIGHO2_01_FULL_42_15</name>
    <dbReference type="NCBI Taxonomy" id="1801742"/>
    <lineage>
        <taxon>Bacteria</taxon>
        <taxon>Candidatus Nomuraibacteriota</taxon>
    </lineage>
</organism>